<dbReference type="InterPro" id="IPR001034">
    <property type="entry name" value="DeoR_HTH"/>
</dbReference>
<dbReference type="InterPro" id="IPR036390">
    <property type="entry name" value="WH_DNA-bd_sf"/>
</dbReference>
<dbReference type="PANTHER" id="PTHR34580">
    <property type="match status" value="1"/>
</dbReference>
<dbReference type="InterPro" id="IPR028349">
    <property type="entry name" value="PafC-like"/>
</dbReference>
<dbReference type="Proteomes" id="UP000829401">
    <property type="component" value="Chromosome"/>
</dbReference>
<accession>A0A9E7CYI3</accession>
<organism evidence="1 2">
    <name type="scientific">Alicyclobacillus acidoterrestris (strain ATCC 49025 / DSM 3922 / CIP 106132 / NCIMB 13137 / GD3B)</name>
    <dbReference type="NCBI Taxonomy" id="1356854"/>
    <lineage>
        <taxon>Bacteria</taxon>
        <taxon>Bacillati</taxon>
        <taxon>Bacillota</taxon>
        <taxon>Bacilli</taxon>
        <taxon>Bacillales</taxon>
        <taxon>Alicyclobacillaceae</taxon>
        <taxon>Alicyclobacillus</taxon>
    </lineage>
</organism>
<dbReference type="eggNOG" id="COG2378">
    <property type="taxonomic scope" value="Bacteria"/>
</dbReference>
<dbReference type="KEGG" id="aaco:K1I37_00600"/>
<dbReference type="Pfam" id="PF13280">
    <property type="entry name" value="WYL"/>
    <property type="match status" value="1"/>
</dbReference>
<dbReference type="STRING" id="1356854.N007_14750"/>
<proteinExistence type="predicted"/>
<evidence type="ECO:0000313" key="1">
    <source>
        <dbReference type="EMBL" id="UNO49101.1"/>
    </source>
</evidence>
<dbReference type="PANTHER" id="PTHR34580:SF9">
    <property type="entry name" value="SLL5097 PROTEIN"/>
    <property type="match status" value="1"/>
</dbReference>
<dbReference type="SUPFAM" id="SSF46785">
    <property type="entry name" value="Winged helix' DNA-binding domain"/>
    <property type="match status" value="1"/>
</dbReference>
<keyword evidence="2" id="KW-1185">Reference proteome</keyword>
<dbReference type="AlphaFoldDB" id="T0CYH9"/>
<gene>
    <name evidence="1" type="ORF">K1I37_00600</name>
</gene>
<dbReference type="InterPro" id="IPR026881">
    <property type="entry name" value="WYL_dom"/>
</dbReference>
<evidence type="ECO:0000313" key="2">
    <source>
        <dbReference type="Proteomes" id="UP000829401"/>
    </source>
</evidence>
<dbReference type="EMBL" id="CP080467">
    <property type="protein sequence ID" value="UNO49101.1"/>
    <property type="molecule type" value="Genomic_DNA"/>
</dbReference>
<dbReference type="Pfam" id="PF08279">
    <property type="entry name" value="HTH_11"/>
    <property type="match status" value="1"/>
</dbReference>
<dbReference type="SMART" id="SM00420">
    <property type="entry name" value="HTH_DEOR"/>
    <property type="match status" value="1"/>
</dbReference>
<dbReference type="Pfam" id="PF25583">
    <property type="entry name" value="WCX"/>
    <property type="match status" value="1"/>
</dbReference>
<dbReference type="GO" id="GO:0003700">
    <property type="term" value="F:DNA-binding transcription factor activity"/>
    <property type="evidence" value="ECO:0007669"/>
    <property type="project" value="InterPro"/>
</dbReference>
<dbReference type="InterPro" id="IPR057727">
    <property type="entry name" value="WCX_dom"/>
</dbReference>
<reference evidence="2" key="1">
    <citation type="journal article" date="2022" name="G3 (Bethesda)">
        <title>Unveiling the complete genome sequence of Alicyclobacillus acidoterrestris DSM 3922T, a taint-producing strain.</title>
        <authorList>
            <person name="Leonardo I.C."/>
            <person name="Barreto Crespo M.T."/>
            <person name="Gaspar F.B."/>
        </authorList>
    </citation>
    <scope>NUCLEOTIDE SEQUENCE [LARGE SCALE GENOMIC DNA]</scope>
    <source>
        <strain evidence="2">DSM 3922</strain>
    </source>
</reference>
<dbReference type="InterPro" id="IPR051534">
    <property type="entry name" value="CBASS_pafABC_assoc_protein"/>
</dbReference>
<name>T0CYH9_ALIAG</name>
<dbReference type="InterPro" id="IPR013196">
    <property type="entry name" value="HTH_11"/>
</dbReference>
<dbReference type="OrthoDB" id="9815009at2"/>
<sequence length="324" mass="36905">MSKSRRLIELMMAVNRKRKFTIKELAEEFGVSTRTMLRDLQELSGMGVPLYSEVGAGGGYRVLTERSLPPISFTENEAFSIFFACHALRHYSSLPFKASAESALRKFFAYLPDDMKNRIDEMRHRVDFFTHKRPQQATYLEILLQASIEKLPVIIDYGVRADETTLRTIQPIGIYADDGYWFCPAYCYLRKAYRLFRVDRIWSATIADTQTISDPVDVDKVNLSNFGLHFQSELESVDVKVKLSAKGIELFHDRSWLFPWGKVSVSDAGIGILEARILASEIPFFAEYFFSFGAEAVVLQPKELKEAVKSKLVNTLAAYDNSNA</sequence>
<dbReference type="RefSeq" id="WP_021298093.1">
    <property type="nucleotide sequence ID" value="NZ_AURB01000172.1"/>
</dbReference>
<dbReference type="InterPro" id="IPR036388">
    <property type="entry name" value="WH-like_DNA-bd_sf"/>
</dbReference>
<dbReference type="PROSITE" id="PS51000">
    <property type="entry name" value="HTH_DEOR_2"/>
    <property type="match status" value="1"/>
</dbReference>
<protein>
    <submittedName>
        <fullName evidence="1">YafY family transcriptional regulator</fullName>
    </submittedName>
</protein>
<dbReference type="Gene3D" id="1.10.10.10">
    <property type="entry name" value="Winged helix-like DNA-binding domain superfamily/Winged helix DNA-binding domain"/>
    <property type="match status" value="1"/>
</dbReference>
<accession>T0CYH9</accession>
<dbReference type="PROSITE" id="PS52050">
    <property type="entry name" value="WYL"/>
    <property type="match status" value="1"/>
</dbReference>
<dbReference type="PIRSF" id="PIRSF016838">
    <property type="entry name" value="PafC"/>
    <property type="match status" value="1"/>
</dbReference>